<keyword evidence="1" id="KW-0472">Membrane</keyword>
<dbReference type="AlphaFoldDB" id="X6NSZ6"/>
<name>X6NSZ6_RETFI</name>
<reference evidence="3 4" key="1">
    <citation type="journal article" date="2013" name="Curr. Biol.">
        <title>The Genome of the Foraminiferan Reticulomyxa filosa.</title>
        <authorList>
            <person name="Glockner G."/>
            <person name="Hulsmann N."/>
            <person name="Schleicher M."/>
            <person name="Noegel A.A."/>
            <person name="Eichinger L."/>
            <person name="Gallinger C."/>
            <person name="Pawlowski J."/>
            <person name="Sierra R."/>
            <person name="Euteneuer U."/>
            <person name="Pillet L."/>
            <person name="Moustafa A."/>
            <person name="Platzer M."/>
            <person name="Groth M."/>
            <person name="Szafranski K."/>
            <person name="Schliwa M."/>
        </authorList>
    </citation>
    <scope>NUCLEOTIDE SEQUENCE [LARGE SCALE GENOMIC DNA]</scope>
</reference>
<comment type="caution">
    <text evidence="3">The sequence shown here is derived from an EMBL/GenBank/DDBJ whole genome shotgun (WGS) entry which is preliminary data.</text>
</comment>
<keyword evidence="1" id="KW-1133">Transmembrane helix</keyword>
<dbReference type="CDD" id="cd12087">
    <property type="entry name" value="TM_EGFR-like"/>
    <property type="match status" value="1"/>
</dbReference>
<protein>
    <recommendedName>
        <fullName evidence="5">Ricin B lectin domain-containing protein</fullName>
    </recommendedName>
</protein>
<proteinExistence type="predicted"/>
<evidence type="ECO:0000256" key="1">
    <source>
        <dbReference type="SAM" id="Phobius"/>
    </source>
</evidence>
<feature type="chain" id="PRO_5004976088" description="Ricin B lectin domain-containing protein" evidence="2">
    <location>
        <begin position="24"/>
        <end position="428"/>
    </location>
</feature>
<sequence>MGKLSALYLFFQVSSIWMLSVLGSSCNYVRFDARLEFGVFGSDLGTFSLATERCQALRTTINFLETTTIEGSSMFRCVPGNTSQVHIQIYSDLYCEKLIFDYISLFLFLLKLFFFLNCQKTPRLLDDKATPNRAFTLDPSSILSYVQLNVSEIKCGGTDCYVSNTLAQNCSWGTESSYYLNISTPMGQCLTLGTNIGNDLMYLDFIPTEVASWFNSNSVRTACCQQTNDLIILNYTNDGFCQADSLSTHSNYLVGSTFNQKCMSYDDTTTQQLWFLEWECGDSNTVNCDDVKTNSLDDLMPQLCADECQLIHSDTNKDSGFLSNMSKTVAVTLAVVLIVIFFLILGCIFFLTRRNRRRRDREMRAAGAITGESKYEPMVEASDIHGDHVTHNISDLFTTTAFTHQDADAAFDAEDPSADDPVQYSGAQ</sequence>
<dbReference type="PROSITE" id="PS51257">
    <property type="entry name" value="PROKAR_LIPOPROTEIN"/>
    <property type="match status" value="1"/>
</dbReference>
<evidence type="ECO:0000256" key="2">
    <source>
        <dbReference type="SAM" id="SignalP"/>
    </source>
</evidence>
<feature type="transmembrane region" description="Helical" evidence="1">
    <location>
        <begin position="329"/>
        <end position="351"/>
    </location>
</feature>
<keyword evidence="1" id="KW-0812">Transmembrane</keyword>
<keyword evidence="2" id="KW-0732">Signal</keyword>
<keyword evidence="4" id="KW-1185">Reference proteome</keyword>
<feature type="signal peptide" evidence="2">
    <location>
        <begin position="1"/>
        <end position="23"/>
    </location>
</feature>
<evidence type="ECO:0000313" key="3">
    <source>
        <dbReference type="EMBL" id="ETO28864.1"/>
    </source>
</evidence>
<dbReference type="EMBL" id="ASPP01006417">
    <property type="protein sequence ID" value="ETO28864.1"/>
    <property type="molecule type" value="Genomic_DNA"/>
</dbReference>
<evidence type="ECO:0000313" key="4">
    <source>
        <dbReference type="Proteomes" id="UP000023152"/>
    </source>
</evidence>
<dbReference type="Proteomes" id="UP000023152">
    <property type="component" value="Unassembled WGS sequence"/>
</dbReference>
<gene>
    <name evidence="3" type="ORF">RFI_08262</name>
</gene>
<organism evidence="3 4">
    <name type="scientific">Reticulomyxa filosa</name>
    <dbReference type="NCBI Taxonomy" id="46433"/>
    <lineage>
        <taxon>Eukaryota</taxon>
        <taxon>Sar</taxon>
        <taxon>Rhizaria</taxon>
        <taxon>Retaria</taxon>
        <taxon>Foraminifera</taxon>
        <taxon>Monothalamids</taxon>
        <taxon>Reticulomyxidae</taxon>
        <taxon>Reticulomyxa</taxon>
    </lineage>
</organism>
<accession>X6NSZ6</accession>
<evidence type="ECO:0008006" key="5">
    <source>
        <dbReference type="Google" id="ProtNLM"/>
    </source>
</evidence>